<gene>
    <name evidence="1" type="ORF">MSAN_02289900</name>
</gene>
<comment type="caution">
    <text evidence="1">The sequence shown here is derived from an EMBL/GenBank/DDBJ whole genome shotgun (WGS) entry which is preliminary data.</text>
</comment>
<sequence length="532" mass="59548">MPDPGDTDPPTETTDVNLDVGPIMATLAHLMATNEPPFDSESVLLRPAVKSARARLGAVDAELSDLKRCMERLERERGALSRFEAGASSVLSPIRRVPREALVEIFGWMLDSTEPSPRETCSVLSIANPPWVLAHVCSLWRAVAVATPSLWGSVTIDFDQKKRYSEEMLRTQIARARLLNIRFFATEKGDLRHQVALFAALTKASARWQRLTIQVSSRLAREQYELDLRSLRSVWLQWVSPNGDMQDAFTMAFLRTATGLVDIGVHCHPHALFSLPPVHYAITRYDVDGSWTTHFDLLRLLPDLREARIAVRERWADPAEKTIVLPDLRLLYIDDPECLQAFDVPALDAMAATVEDPSELQALEWFLERSAPRRICFHGHIETEGLDEVLANCPSLTDIGLSFDGCGTRKKAYWKEGERAHVTAFLEIFAPAPGTPATAALLPHVTEIRLACELDDPTYLPLFLRTLGSRMNAEPRTIKAAELVCLQPEVNPPPHSVERLKALQEEGLQVSLSCGEVGRRMNDRWLCKAGWL</sequence>
<reference evidence="1" key="1">
    <citation type="submission" date="2020-05" db="EMBL/GenBank/DDBJ databases">
        <title>Mycena genomes resolve the evolution of fungal bioluminescence.</title>
        <authorList>
            <person name="Tsai I.J."/>
        </authorList>
    </citation>
    <scope>NUCLEOTIDE SEQUENCE</scope>
    <source>
        <strain evidence="1">160909Yilan</strain>
    </source>
</reference>
<dbReference type="Proteomes" id="UP000623467">
    <property type="component" value="Unassembled WGS sequence"/>
</dbReference>
<organism evidence="1 2">
    <name type="scientific">Mycena sanguinolenta</name>
    <dbReference type="NCBI Taxonomy" id="230812"/>
    <lineage>
        <taxon>Eukaryota</taxon>
        <taxon>Fungi</taxon>
        <taxon>Dikarya</taxon>
        <taxon>Basidiomycota</taxon>
        <taxon>Agaricomycotina</taxon>
        <taxon>Agaricomycetes</taxon>
        <taxon>Agaricomycetidae</taxon>
        <taxon>Agaricales</taxon>
        <taxon>Marasmiineae</taxon>
        <taxon>Mycenaceae</taxon>
        <taxon>Mycena</taxon>
    </lineage>
</organism>
<dbReference type="OrthoDB" id="3365698at2759"/>
<dbReference type="AlphaFoldDB" id="A0A8H6X9J5"/>
<protein>
    <recommendedName>
        <fullName evidence="3">F-box domain-containing protein</fullName>
    </recommendedName>
</protein>
<evidence type="ECO:0008006" key="3">
    <source>
        <dbReference type="Google" id="ProtNLM"/>
    </source>
</evidence>
<proteinExistence type="predicted"/>
<name>A0A8H6X9J5_9AGAR</name>
<accession>A0A8H6X9J5</accession>
<dbReference type="EMBL" id="JACAZH010000036">
    <property type="protein sequence ID" value="KAF7336577.1"/>
    <property type="molecule type" value="Genomic_DNA"/>
</dbReference>
<evidence type="ECO:0000313" key="2">
    <source>
        <dbReference type="Proteomes" id="UP000623467"/>
    </source>
</evidence>
<keyword evidence="2" id="KW-1185">Reference proteome</keyword>
<evidence type="ECO:0000313" key="1">
    <source>
        <dbReference type="EMBL" id="KAF7336577.1"/>
    </source>
</evidence>